<comment type="caution">
    <text evidence="12">The sequence shown here is derived from an EMBL/GenBank/DDBJ whole genome shotgun (WGS) entry which is preliminary data.</text>
</comment>
<dbReference type="Pfam" id="PF02669">
    <property type="entry name" value="KdpC"/>
    <property type="match status" value="1"/>
</dbReference>
<dbReference type="PANTHER" id="PTHR30042">
    <property type="entry name" value="POTASSIUM-TRANSPORTING ATPASE C CHAIN"/>
    <property type="match status" value="1"/>
</dbReference>
<organism evidence="12 13">
    <name type="scientific">Providencia alcalifaciens DSM 30120</name>
    <dbReference type="NCBI Taxonomy" id="520999"/>
    <lineage>
        <taxon>Bacteria</taxon>
        <taxon>Pseudomonadati</taxon>
        <taxon>Pseudomonadota</taxon>
        <taxon>Gammaproteobacteria</taxon>
        <taxon>Enterobacterales</taxon>
        <taxon>Morganellaceae</taxon>
        <taxon>Providencia</taxon>
    </lineage>
</organism>
<keyword evidence="9 11" id="KW-0406">Ion transport</keyword>
<keyword evidence="7 11" id="KW-0630">Potassium</keyword>
<dbReference type="NCBIfam" id="NF001454">
    <property type="entry name" value="PRK00315.1"/>
    <property type="match status" value="1"/>
</dbReference>
<evidence type="ECO:0000256" key="7">
    <source>
        <dbReference type="ARBA" id="ARBA00022958"/>
    </source>
</evidence>
<evidence type="ECO:0000256" key="11">
    <source>
        <dbReference type="HAMAP-Rule" id="MF_00276"/>
    </source>
</evidence>
<reference evidence="12 13" key="2">
    <citation type="submission" date="2008-10" db="EMBL/GenBank/DDBJ databases">
        <authorList>
            <person name="Fulton L."/>
            <person name="Clifton S."/>
            <person name="Fulton B."/>
            <person name="Xu J."/>
            <person name="Minx P."/>
            <person name="Pepin K.H."/>
            <person name="Johnson M."/>
            <person name="Bhonagiri V."/>
            <person name="Nash W.E."/>
            <person name="Mardis E.R."/>
            <person name="Wilson R.K."/>
        </authorList>
    </citation>
    <scope>NUCLEOTIDE SEQUENCE [LARGE SCALE GENOMIC DNA]</scope>
    <source>
        <strain evidence="12 13">DSM 30120</strain>
    </source>
</reference>
<evidence type="ECO:0000256" key="5">
    <source>
        <dbReference type="ARBA" id="ARBA00022741"/>
    </source>
</evidence>
<evidence type="ECO:0000313" key="12">
    <source>
        <dbReference type="EMBL" id="EEB44445.1"/>
    </source>
</evidence>
<evidence type="ECO:0000256" key="1">
    <source>
        <dbReference type="ARBA" id="ARBA00022448"/>
    </source>
</evidence>
<keyword evidence="8 11" id="KW-1133">Transmembrane helix</keyword>
<comment type="similarity">
    <text evidence="11">Belongs to the KdpC family.</text>
</comment>
<dbReference type="GO" id="GO:0005524">
    <property type="term" value="F:ATP binding"/>
    <property type="evidence" value="ECO:0007669"/>
    <property type="project" value="UniProtKB-UniRule"/>
</dbReference>
<evidence type="ECO:0000256" key="4">
    <source>
        <dbReference type="ARBA" id="ARBA00022692"/>
    </source>
</evidence>
<gene>
    <name evidence="11 12" type="primary">kdpC</name>
    <name evidence="12" type="ORF">PROVALCAL_03554</name>
</gene>
<evidence type="ECO:0000256" key="8">
    <source>
        <dbReference type="ARBA" id="ARBA00022989"/>
    </source>
</evidence>
<dbReference type="AlphaFoldDB" id="B6XJJ7"/>
<dbReference type="Proteomes" id="UP000003729">
    <property type="component" value="Unassembled WGS sequence"/>
</dbReference>
<reference evidence="12 13" key="1">
    <citation type="submission" date="2008-10" db="EMBL/GenBank/DDBJ databases">
        <title>Draft genome sequence of Providencia alcalifaciens (DSM 30120).</title>
        <authorList>
            <person name="Sudarsanam P."/>
            <person name="Ley R."/>
            <person name="Guruge J."/>
            <person name="Turnbaugh P.J."/>
            <person name="Mahowald M."/>
            <person name="Liep D."/>
            <person name="Gordon J."/>
        </authorList>
    </citation>
    <scope>NUCLEOTIDE SEQUENCE [LARGE SCALE GENOMIC DNA]</scope>
    <source>
        <strain evidence="12 13">DSM 30120</strain>
    </source>
</reference>
<dbReference type="GO" id="GO:0008556">
    <property type="term" value="F:P-type potassium transmembrane transporter activity"/>
    <property type="evidence" value="ECO:0007669"/>
    <property type="project" value="InterPro"/>
</dbReference>
<protein>
    <recommendedName>
        <fullName evidence="11">Potassium-transporting ATPase KdpC subunit</fullName>
    </recommendedName>
    <alternativeName>
        <fullName evidence="11">ATP phosphohydrolase [potassium-transporting] C chain</fullName>
    </alternativeName>
    <alternativeName>
        <fullName evidence="11">Potassium-binding and translocating subunit C</fullName>
    </alternativeName>
    <alternativeName>
        <fullName evidence="11">Potassium-translocating ATPase C chain</fullName>
    </alternativeName>
</protein>
<dbReference type="GO" id="GO:0016787">
    <property type="term" value="F:hydrolase activity"/>
    <property type="evidence" value="ECO:0007669"/>
    <property type="project" value="UniProtKB-KW"/>
</dbReference>
<proteinExistence type="inferred from homology"/>
<keyword evidence="4 11" id="KW-0812">Transmembrane</keyword>
<keyword evidence="1 11" id="KW-0813">Transport</keyword>
<dbReference type="eggNOG" id="COG2156">
    <property type="taxonomic scope" value="Bacteria"/>
</dbReference>
<evidence type="ECO:0000313" key="13">
    <source>
        <dbReference type="Proteomes" id="UP000003729"/>
    </source>
</evidence>
<keyword evidence="12" id="KW-0378">Hydrolase</keyword>
<evidence type="ECO:0000256" key="3">
    <source>
        <dbReference type="ARBA" id="ARBA00022538"/>
    </source>
</evidence>
<dbReference type="HAMAP" id="MF_00276">
    <property type="entry name" value="KdpC"/>
    <property type="match status" value="1"/>
</dbReference>
<evidence type="ECO:0000256" key="6">
    <source>
        <dbReference type="ARBA" id="ARBA00022840"/>
    </source>
</evidence>
<sequence length="204" mass="22069">MVFKEPIMNMFRSSFMILVLLTLVTGIAYPLLVTGIANVIFPAQSMGSLILQDNRVIGSSLIGQSYQNDHYFYGRPSVTADVPYNALASGGSNLAISNPLLTKELTERAVALKQHEPDGGDSLPVDLLTASSSGLDPHISVAAALYQAPRVAKNRQLSIDTVKSIIADNTQSPLFRFLGEPVVNVLELNLALDAYQREANSQNH</sequence>
<keyword evidence="3 11" id="KW-0633">Potassium transport</keyword>
<name>B6XJJ7_9GAMM</name>
<keyword evidence="6 11" id="KW-0067">ATP-binding</keyword>
<dbReference type="InterPro" id="IPR003820">
    <property type="entry name" value="KdpC"/>
</dbReference>
<comment type="subcellular location">
    <subcellularLocation>
        <location evidence="11">Cell membrane</location>
        <topology evidence="11">Single-pass membrane protein</topology>
    </subcellularLocation>
</comment>
<dbReference type="PANTHER" id="PTHR30042:SF2">
    <property type="entry name" value="POTASSIUM-TRANSPORTING ATPASE KDPC SUBUNIT"/>
    <property type="match status" value="1"/>
</dbReference>
<keyword evidence="10 11" id="KW-0472">Membrane</keyword>
<evidence type="ECO:0000256" key="9">
    <source>
        <dbReference type="ARBA" id="ARBA00023065"/>
    </source>
</evidence>
<comment type="subunit">
    <text evidence="11">The system is composed of three essential subunits: KdpA, KdpB and KdpC.</text>
</comment>
<evidence type="ECO:0000256" key="2">
    <source>
        <dbReference type="ARBA" id="ARBA00022475"/>
    </source>
</evidence>
<dbReference type="PIRSF" id="PIRSF001296">
    <property type="entry name" value="K_ATPase_KdpC"/>
    <property type="match status" value="1"/>
</dbReference>
<comment type="function">
    <text evidence="11">Part of the high-affinity ATP-driven potassium transport (or Kdp) system, which catalyzes the hydrolysis of ATP coupled with the electrogenic transport of potassium into the cytoplasm. This subunit acts as a catalytic chaperone that increases the ATP-binding affinity of the ATP-hydrolyzing subunit KdpB by the formation of a transient KdpB/KdpC/ATP ternary complex.</text>
</comment>
<evidence type="ECO:0000256" key="10">
    <source>
        <dbReference type="ARBA" id="ARBA00023136"/>
    </source>
</evidence>
<keyword evidence="2 11" id="KW-1003">Cell membrane</keyword>
<dbReference type="NCBIfam" id="TIGR00681">
    <property type="entry name" value="kdpC"/>
    <property type="match status" value="1"/>
</dbReference>
<accession>B6XJJ7</accession>
<dbReference type="GO" id="GO:0005886">
    <property type="term" value="C:plasma membrane"/>
    <property type="evidence" value="ECO:0007669"/>
    <property type="project" value="UniProtKB-SubCell"/>
</dbReference>
<dbReference type="EMBL" id="ABXW01000068">
    <property type="protein sequence ID" value="EEB44445.1"/>
    <property type="molecule type" value="Genomic_DNA"/>
</dbReference>
<keyword evidence="5 11" id="KW-0547">Nucleotide-binding</keyword>